<dbReference type="SUPFAM" id="SSF51735">
    <property type="entry name" value="NAD(P)-binding Rossmann-fold domains"/>
    <property type="match status" value="1"/>
</dbReference>
<dbReference type="Pfam" id="PF08240">
    <property type="entry name" value="ADH_N"/>
    <property type="match status" value="1"/>
</dbReference>
<comment type="caution">
    <text evidence="5">The sequence shown here is derived from an EMBL/GenBank/DDBJ whole genome shotgun (WGS) entry which is preliminary data.</text>
</comment>
<dbReference type="PANTHER" id="PTHR45348:SF2">
    <property type="entry name" value="ZINC-TYPE ALCOHOL DEHYDROGENASE-LIKE PROTEIN C2E1P3.01"/>
    <property type="match status" value="1"/>
</dbReference>
<dbReference type="SMART" id="SM00829">
    <property type="entry name" value="PKS_ER"/>
    <property type="match status" value="1"/>
</dbReference>
<gene>
    <name evidence="5" type="ORF">B0J12DRAFT_419167</name>
</gene>
<comment type="subunit">
    <text evidence="2">Monomer.</text>
</comment>
<feature type="domain" description="Enoyl reductase (ER)" evidence="4">
    <location>
        <begin position="13"/>
        <end position="340"/>
    </location>
</feature>
<evidence type="ECO:0000256" key="2">
    <source>
        <dbReference type="ARBA" id="ARBA00011245"/>
    </source>
</evidence>
<keyword evidence="3" id="KW-0560">Oxidoreductase</keyword>
<dbReference type="InterPro" id="IPR020843">
    <property type="entry name" value="ER"/>
</dbReference>
<name>A0ABQ8FRB2_9PEZI</name>
<evidence type="ECO:0000313" key="6">
    <source>
        <dbReference type="Proteomes" id="UP000774617"/>
    </source>
</evidence>
<dbReference type="Proteomes" id="UP000774617">
    <property type="component" value="Unassembled WGS sequence"/>
</dbReference>
<reference evidence="5 6" key="1">
    <citation type="journal article" date="2021" name="Nat. Commun.">
        <title>Genetic determinants of endophytism in the Arabidopsis root mycobiome.</title>
        <authorList>
            <person name="Mesny F."/>
            <person name="Miyauchi S."/>
            <person name="Thiergart T."/>
            <person name="Pickel B."/>
            <person name="Atanasova L."/>
            <person name="Karlsson M."/>
            <person name="Huettel B."/>
            <person name="Barry K.W."/>
            <person name="Haridas S."/>
            <person name="Chen C."/>
            <person name="Bauer D."/>
            <person name="Andreopoulos W."/>
            <person name="Pangilinan J."/>
            <person name="LaButti K."/>
            <person name="Riley R."/>
            <person name="Lipzen A."/>
            <person name="Clum A."/>
            <person name="Drula E."/>
            <person name="Henrissat B."/>
            <person name="Kohler A."/>
            <person name="Grigoriev I.V."/>
            <person name="Martin F.M."/>
            <person name="Hacquard S."/>
        </authorList>
    </citation>
    <scope>NUCLEOTIDE SEQUENCE [LARGE SCALE GENOMIC DNA]</scope>
    <source>
        <strain evidence="5 6">MPI-SDFR-AT-0080</strain>
    </source>
</reference>
<dbReference type="InterPro" id="IPR013149">
    <property type="entry name" value="ADH-like_C"/>
</dbReference>
<dbReference type="InterPro" id="IPR013154">
    <property type="entry name" value="ADH-like_N"/>
</dbReference>
<organism evidence="5 6">
    <name type="scientific">Macrophomina phaseolina</name>
    <dbReference type="NCBI Taxonomy" id="35725"/>
    <lineage>
        <taxon>Eukaryota</taxon>
        <taxon>Fungi</taxon>
        <taxon>Dikarya</taxon>
        <taxon>Ascomycota</taxon>
        <taxon>Pezizomycotina</taxon>
        <taxon>Dothideomycetes</taxon>
        <taxon>Dothideomycetes incertae sedis</taxon>
        <taxon>Botryosphaeriales</taxon>
        <taxon>Botryosphaeriaceae</taxon>
        <taxon>Macrophomina</taxon>
    </lineage>
</organism>
<evidence type="ECO:0000256" key="3">
    <source>
        <dbReference type="ARBA" id="ARBA00023002"/>
    </source>
</evidence>
<dbReference type="InterPro" id="IPR011032">
    <property type="entry name" value="GroES-like_sf"/>
</dbReference>
<evidence type="ECO:0000259" key="4">
    <source>
        <dbReference type="SMART" id="SM00829"/>
    </source>
</evidence>
<evidence type="ECO:0000256" key="1">
    <source>
        <dbReference type="ARBA" id="ARBA00008072"/>
    </source>
</evidence>
<accession>A0ABQ8FRB2</accession>
<dbReference type="EMBL" id="JAGTJR010000076">
    <property type="protein sequence ID" value="KAH7015996.1"/>
    <property type="molecule type" value="Genomic_DNA"/>
</dbReference>
<dbReference type="SUPFAM" id="SSF50129">
    <property type="entry name" value="GroES-like"/>
    <property type="match status" value="1"/>
</dbReference>
<dbReference type="InterPro" id="IPR047122">
    <property type="entry name" value="Trans-enoyl_RdTase-like"/>
</dbReference>
<protein>
    <submittedName>
        <fullName evidence="5">Zinc-binding oxidoreductase CipB</fullName>
    </submittedName>
</protein>
<comment type="similarity">
    <text evidence="1">Belongs to the zinc-containing alcohol dehydrogenase family.</text>
</comment>
<dbReference type="Pfam" id="PF00107">
    <property type="entry name" value="ADH_zinc_N"/>
    <property type="match status" value="1"/>
</dbReference>
<evidence type="ECO:0000313" key="5">
    <source>
        <dbReference type="EMBL" id="KAH7015996.1"/>
    </source>
</evidence>
<dbReference type="PANTHER" id="PTHR45348">
    <property type="entry name" value="HYPOTHETICAL OXIDOREDUCTASE (EUROFUNG)"/>
    <property type="match status" value="1"/>
</dbReference>
<proteinExistence type="inferred from homology"/>
<keyword evidence="6" id="KW-1185">Reference proteome</keyword>
<dbReference type="InterPro" id="IPR036291">
    <property type="entry name" value="NAD(P)-bd_dom_sf"/>
</dbReference>
<dbReference type="Gene3D" id="3.40.50.720">
    <property type="entry name" value="NAD(P)-binding Rossmann-like Domain"/>
    <property type="match status" value="1"/>
</dbReference>
<dbReference type="CDD" id="cd08249">
    <property type="entry name" value="enoyl_reductase_like"/>
    <property type="match status" value="1"/>
</dbReference>
<sequence length="344" mass="35736">MVQNEAAWIVAAKAKPLKVGSAPEPHANAGEVVIKNAAVAVNPVDWKIQEIDLFRQQYPNILGFDVAGTIESVGEGVTHLHKGQRVLAVCDGADTGKTANMGFQLYSTTSALLVSPIPDGLSFEKAAVLPSSILTAAAGLYQKNNLALPLPTPEPKGPTGQTLLVWGGASSVGGAVIQLAVASGLNVVATASSHNHSHVRGLGASKVFDYKSPTVVDDLAEALGSVKLAGVYDAASVEDSISKIGAVLDKIGTSAKVALVLPASDLPSSIQPLPLHGMTLAHEENRDECKAIWQDFVPRALQEGRLQPKPDPLVVGTGLDKIQDGLDALKAGVSAKKIVVKLQE</sequence>
<dbReference type="Gene3D" id="3.90.180.10">
    <property type="entry name" value="Medium-chain alcohol dehydrogenases, catalytic domain"/>
    <property type="match status" value="1"/>
</dbReference>